<keyword evidence="2" id="KW-1185">Reference proteome</keyword>
<name>A0A9X9M5Y7_GULGU</name>
<protein>
    <submittedName>
        <fullName evidence="1">Uncharacterized protein</fullName>
    </submittedName>
</protein>
<reference evidence="1 2" key="1">
    <citation type="submission" date="2018-10" db="EMBL/GenBank/DDBJ databases">
        <authorList>
            <person name="Ekblom R."/>
            <person name="Jareborg N."/>
        </authorList>
    </citation>
    <scope>NUCLEOTIDE SEQUENCE [LARGE SCALE GENOMIC DNA]</scope>
    <source>
        <tissue evidence="1">Muscle</tissue>
    </source>
</reference>
<proteinExistence type="predicted"/>
<comment type="caution">
    <text evidence="1">The sequence shown here is derived from an EMBL/GenBank/DDBJ whole genome shotgun (WGS) entry which is preliminary data.</text>
</comment>
<accession>A0A9X9M5Y7</accession>
<dbReference type="Proteomes" id="UP000269945">
    <property type="component" value="Unassembled WGS sequence"/>
</dbReference>
<organism evidence="1 2">
    <name type="scientific">Gulo gulo</name>
    <name type="common">Wolverine</name>
    <name type="synonym">Gluton</name>
    <dbReference type="NCBI Taxonomy" id="48420"/>
    <lineage>
        <taxon>Eukaryota</taxon>
        <taxon>Metazoa</taxon>
        <taxon>Chordata</taxon>
        <taxon>Craniata</taxon>
        <taxon>Vertebrata</taxon>
        <taxon>Euteleostomi</taxon>
        <taxon>Mammalia</taxon>
        <taxon>Eutheria</taxon>
        <taxon>Laurasiatheria</taxon>
        <taxon>Carnivora</taxon>
        <taxon>Caniformia</taxon>
        <taxon>Musteloidea</taxon>
        <taxon>Mustelidae</taxon>
        <taxon>Guloninae</taxon>
        <taxon>Gulo</taxon>
    </lineage>
</organism>
<evidence type="ECO:0000313" key="1">
    <source>
        <dbReference type="EMBL" id="VCX37510.1"/>
    </source>
</evidence>
<sequence>MMKCKPTVEIVKMSKLQENSNVKSPYRTINIFLVFLPSQKSPLCKIFSIYITSCYFVNIISNGHNVHGMKN</sequence>
<evidence type="ECO:0000313" key="2">
    <source>
        <dbReference type="Proteomes" id="UP000269945"/>
    </source>
</evidence>
<gene>
    <name evidence="1" type="ORF">BN2614_LOCUS2</name>
</gene>
<dbReference type="EMBL" id="CYRY02043252">
    <property type="protein sequence ID" value="VCX37510.1"/>
    <property type="molecule type" value="Genomic_DNA"/>
</dbReference>
<dbReference type="AlphaFoldDB" id="A0A9X9M5Y7"/>